<dbReference type="InterPro" id="IPR015424">
    <property type="entry name" value="PyrdxlP-dep_Trfase"/>
</dbReference>
<dbReference type="InterPro" id="IPR004839">
    <property type="entry name" value="Aminotransferase_I/II_large"/>
</dbReference>
<dbReference type="CDD" id="cd06454">
    <property type="entry name" value="KBL_like"/>
    <property type="match status" value="1"/>
</dbReference>
<comment type="caution">
    <text evidence="12">The sequence shown here is derived from an EMBL/GenBank/DDBJ whole genome shotgun (WGS) entry which is preliminary data.</text>
</comment>
<evidence type="ECO:0000256" key="4">
    <source>
        <dbReference type="ARBA" id="ARBA00011738"/>
    </source>
</evidence>
<keyword evidence="7 9" id="KW-0663">Pyridoxal phosphate</keyword>
<dbReference type="InterPro" id="IPR004723">
    <property type="entry name" value="AONS_Archaea/Proteobacteria"/>
</dbReference>
<comment type="pathway">
    <text evidence="2 9">Cofactor biosynthesis; biotin biosynthesis.</text>
</comment>
<dbReference type="InterPro" id="IPR050087">
    <property type="entry name" value="AON_synthase_class-II"/>
</dbReference>
<evidence type="ECO:0000256" key="8">
    <source>
        <dbReference type="ARBA" id="ARBA00047715"/>
    </source>
</evidence>
<dbReference type="RefSeq" id="WP_343759769.1">
    <property type="nucleotide sequence ID" value="NZ_BAAACG010000006.1"/>
</dbReference>
<accession>A0ABP3UJZ3</accession>
<dbReference type="Pfam" id="PF00155">
    <property type="entry name" value="Aminotran_1_2"/>
    <property type="match status" value="1"/>
</dbReference>
<dbReference type="InterPro" id="IPR015422">
    <property type="entry name" value="PyrdxlP-dep_Trfase_small"/>
</dbReference>
<keyword evidence="10" id="KW-0472">Membrane</keyword>
<keyword evidence="10" id="KW-1133">Transmembrane helix</keyword>
<reference evidence="13" key="1">
    <citation type="journal article" date="2019" name="Int. J. Syst. Evol. Microbiol.">
        <title>The Global Catalogue of Microorganisms (GCM) 10K type strain sequencing project: providing services to taxonomists for standard genome sequencing and annotation.</title>
        <authorList>
            <consortium name="The Broad Institute Genomics Platform"/>
            <consortium name="The Broad Institute Genome Sequencing Center for Infectious Disease"/>
            <person name="Wu L."/>
            <person name="Ma J."/>
        </authorList>
    </citation>
    <scope>NUCLEOTIDE SEQUENCE [LARGE SCALE GENOMIC DNA]</scope>
    <source>
        <strain evidence="13">JCM 1407</strain>
    </source>
</reference>
<dbReference type="Proteomes" id="UP001501510">
    <property type="component" value="Unassembled WGS sequence"/>
</dbReference>
<dbReference type="PANTHER" id="PTHR13693">
    <property type="entry name" value="CLASS II AMINOTRANSFERASE/8-AMINO-7-OXONONANOATE SYNTHASE"/>
    <property type="match status" value="1"/>
</dbReference>
<sequence>MNFLKKELENIKNKGQYRELTYLKGSQNKYCSFEDKKVLLMASNNYLGLCDDERIKKVSKDAIDNYGVGSGGSRLTTGSYDIHKKLEEEIAILKNREAALLFNTGYMANIGVITSICNKEWIIFSDEFNHASIIDGCRLSGAKIVVYKHSDMKDLKQKVKLYKGAKRIIITDGVFSMDGDIAKLPDIIKISKDNDIWVMVDDAHATGILGEKGSGTEEYFGLKGQVDIQVGTFSKALASEGGYVAGSYELIEYLKNKARSFIYSTALSPIVVSAALKALYIIKKDNNLRKNLLNNSKWFQEELKERGFCILESETPIIPLLVGDEDKAMKFSKMLFEEGIFIPAIRPPSVPKDTSRLRITLMATHIKEDLNFVLDKISYVFKKLK</sequence>
<keyword evidence="13" id="KW-1185">Reference proteome</keyword>
<name>A0ABP3UJZ3_9CLOT</name>
<protein>
    <recommendedName>
        <fullName evidence="9">8-amino-7-ketopelargonate synthase</fullName>
        <ecNumber evidence="9">2.3.1.47</ecNumber>
    </recommendedName>
</protein>
<evidence type="ECO:0000313" key="13">
    <source>
        <dbReference type="Proteomes" id="UP001501510"/>
    </source>
</evidence>
<dbReference type="EC" id="2.3.1.47" evidence="9"/>
<dbReference type="Gene3D" id="3.40.640.10">
    <property type="entry name" value="Type I PLP-dependent aspartate aminotransferase-like (Major domain)"/>
    <property type="match status" value="1"/>
</dbReference>
<evidence type="ECO:0000259" key="11">
    <source>
        <dbReference type="Pfam" id="PF00155"/>
    </source>
</evidence>
<comment type="cofactor">
    <cofactor evidence="1 9">
        <name>pyridoxal 5'-phosphate</name>
        <dbReference type="ChEBI" id="CHEBI:597326"/>
    </cofactor>
</comment>
<proteinExistence type="inferred from homology"/>
<feature type="transmembrane region" description="Helical" evidence="10">
    <location>
        <begin position="261"/>
        <end position="282"/>
    </location>
</feature>
<dbReference type="Gene3D" id="3.90.1150.10">
    <property type="entry name" value="Aspartate Aminotransferase, domain 1"/>
    <property type="match status" value="1"/>
</dbReference>
<dbReference type="InterPro" id="IPR015421">
    <property type="entry name" value="PyrdxlP-dep_Trfase_major"/>
</dbReference>
<evidence type="ECO:0000256" key="6">
    <source>
        <dbReference type="ARBA" id="ARBA00022756"/>
    </source>
</evidence>
<comment type="function">
    <text evidence="9">Catalyzes the decarboxylative condensation of pimeloyl-[acyl-carrier protein] and L-alanine to produce 8-amino-7-oxononanoate (AON), [acyl-carrier protein], and carbon dioxide.</text>
</comment>
<feature type="domain" description="Aminotransferase class I/classII large" evidence="11">
    <location>
        <begin position="37"/>
        <end position="377"/>
    </location>
</feature>
<dbReference type="SUPFAM" id="SSF53383">
    <property type="entry name" value="PLP-dependent transferases"/>
    <property type="match status" value="1"/>
</dbReference>
<evidence type="ECO:0000256" key="10">
    <source>
        <dbReference type="SAM" id="Phobius"/>
    </source>
</evidence>
<comment type="similarity">
    <text evidence="3 9">Belongs to the class-II pyridoxal-phosphate-dependent aminotransferase family. BioF subfamily.</text>
</comment>
<evidence type="ECO:0000256" key="2">
    <source>
        <dbReference type="ARBA" id="ARBA00004746"/>
    </source>
</evidence>
<evidence type="ECO:0000256" key="5">
    <source>
        <dbReference type="ARBA" id="ARBA00022679"/>
    </source>
</evidence>
<organism evidence="12 13">
    <name type="scientific">Clostridium oceanicum</name>
    <dbReference type="NCBI Taxonomy" id="1543"/>
    <lineage>
        <taxon>Bacteria</taxon>
        <taxon>Bacillati</taxon>
        <taxon>Bacillota</taxon>
        <taxon>Clostridia</taxon>
        <taxon>Eubacteriales</taxon>
        <taxon>Clostridiaceae</taxon>
        <taxon>Clostridium</taxon>
    </lineage>
</organism>
<evidence type="ECO:0000256" key="7">
    <source>
        <dbReference type="ARBA" id="ARBA00022898"/>
    </source>
</evidence>
<evidence type="ECO:0000313" key="12">
    <source>
        <dbReference type="EMBL" id="GAA0736520.1"/>
    </source>
</evidence>
<evidence type="ECO:0000256" key="9">
    <source>
        <dbReference type="RuleBase" id="RU003693"/>
    </source>
</evidence>
<evidence type="ECO:0000256" key="1">
    <source>
        <dbReference type="ARBA" id="ARBA00001933"/>
    </source>
</evidence>
<keyword evidence="5 9" id="KW-0808">Transferase</keyword>
<dbReference type="NCBIfam" id="TIGR00858">
    <property type="entry name" value="bioF"/>
    <property type="match status" value="1"/>
</dbReference>
<comment type="subunit">
    <text evidence="4 9">Homodimer.</text>
</comment>
<gene>
    <name evidence="12" type="primary">bioF</name>
    <name evidence="12" type="ORF">GCM10008906_11600</name>
</gene>
<keyword evidence="6" id="KW-0093">Biotin biosynthesis</keyword>
<dbReference type="InterPro" id="IPR001917">
    <property type="entry name" value="Aminotrans_II_pyridoxalP_BS"/>
</dbReference>
<evidence type="ECO:0000256" key="3">
    <source>
        <dbReference type="ARBA" id="ARBA00010008"/>
    </source>
</evidence>
<keyword evidence="10" id="KW-0812">Transmembrane</keyword>
<dbReference type="EMBL" id="BAAACG010000006">
    <property type="protein sequence ID" value="GAA0736520.1"/>
    <property type="molecule type" value="Genomic_DNA"/>
</dbReference>
<comment type="catalytic activity">
    <reaction evidence="8 9">
        <text>6-carboxyhexanoyl-[ACP] + L-alanine + H(+) = (8S)-8-amino-7-oxononanoate + holo-[ACP] + CO2</text>
        <dbReference type="Rhea" id="RHEA:42288"/>
        <dbReference type="Rhea" id="RHEA-COMP:9685"/>
        <dbReference type="Rhea" id="RHEA-COMP:9955"/>
        <dbReference type="ChEBI" id="CHEBI:15378"/>
        <dbReference type="ChEBI" id="CHEBI:16526"/>
        <dbReference type="ChEBI" id="CHEBI:57972"/>
        <dbReference type="ChEBI" id="CHEBI:64479"/>
        <dbReference type="ChEBI" id="CHEBI:78846"/>
        <dbReference type="ChEBI" id="CHEBI:149468"/>
        <dbReference type="EC" id="2.3.1.47"/>
    </reaction>
</comment>
<dbReference type="PROSITE" id="PS00599">
    <property type="entry name" value="AA_TRANSFER_CLASS_2"/>
    <property type="match status" value="1"/>
</dbReference>